<proteinExistence type="predicted"/>
<dbReference type="RefSeq" id="WP_087018604.1">
    <property type="nucleotide sequence ID" value="NZ_NHOC01000004.1"/>
</dbReference>
<dbReference type="Proteomes" id="UP000194903">
    <property type="component" value="Unassembled WGS sequence"/>
</dbReference>
<gene>
    <name evidence="1" type="ORF">CBW42_05630</name>
</gene>
<keyword evidence="2" id="KW-1185">Reference proteome</keyword>
<reference evidence="1 2" key="1">
    <citation type="submission" date="2017-05" db="EMBL/GenBank/DDBJ databases">
        <title>Butyricicoccus porcorum sp. nov. a butyrate-producing bacterium from the swine intestinal tract.</title>
        <authorList>
            <person name="Trachsel J."/>
            <person name="Humphrey S."/>
            <person name="Allen H.K."/>
        </authorList>
    </citation>
    <scope>NUCLEOTIDE SEQUENCE [LARGE SCALE GENOMIC DNA]</scope>
    <source>
        <strain evidence="1">BB10</strain>
    </source>
</reference>
<name>A0A252F5K9_9FIRM</name>
<organism evidence="1 2">
    <name type="scientific">Butyricicoccus porcorum</name>
    <dbReference type="NCBI Taxonomy" id="1945634"/>
    <lineage>
        <taxon>Bacteria</taxon>
        <taxon>Bacillati</taxon>
        <taxon>Bacillota</taxon>
        <taxon>Clostridia</taxon>
        <taxon>Eubacteriales</taxon>
        <taxon>Butyricicoccaceae</taxon>
        <taxon>Butyricicoccus</taxon>
    </lineage>
</organism>
<dbReference type="EMBL" id="NHOC01000004">
    <property type="protein sequence ID" value="OUM21063.1"/>
    <property type="molecule type" value="Genomic_DNA"/>
</dbReference>
<sequence length="71" mass="7867">MLHYIRTEQRDSQQRIWYGVLAVENGRTAAQAGGLTLDGDSAQAFVLRMNTGQASLLHFPELIDDYLAQGS</sequence>
<accession>A0A252F5K9</accession>
<protein>
    <submittedName>
        <fullName evidence="1">Uncharacterized protein</fullName>
    </submittedName>
</protein>
<evidence type="ECO:0000313" key="2">
    <source>
        <dbReference type="Proteomes" id="UP000194903"/>
    </source>
</evidence>
<evidence type="ECO:0000313" key="1">
    <source>
        <dbReference type="EMBL" id="OUM21063.1"/>
    </source>
</evidence>
<dbReference type="AlphaFoldDB" id="A0A252F5K9"/>
<comment type="caution">
    <text evidence="1">The sequence shown here is derived from an EMBL/GenBank/DDBJ whole genome shotgun (WGS) entry which is preliminary data.</text>
</comment>